<feature type="compositionally biased region" description="Pro residues" evidence="1">
    <location>
        <begin position="239"/>
        <end position="248"/>
    </location>
</feature>
<dbReference type="VEuPathDB" id="TriTrypDB:BSAL_63155"/>
<dbReference type="Pfam" id="PF12874">
    <property type="entry name" value="zf-met"/>
    <property type="match status" value="1"/>
</dbReference>
<dbReference type="InterPro" id="IPR013087">
    <property type="entry name" value="Znf_C2H2_type"/>
</dbReference>
<evidence type="ECO:0000259" key="2">
    <source>
        <dbReference type="PROSITE" id="PS00028"/>
    </source>
</evidence>
<name>A0A0S4IMQ6_BODSA</name>
<sequence>MNLFRCDRCNLVLCGQDQYEAHIAGEPHKKRERGESGKQYECKLCGVQLSGDQARIAHEFGKMHQNNLARVGSEPPQLSQKPEFAAYRPPQPSPSPLPTLVASAPWQHASVAQHMRRPQEEASEQLMSSHSARNQVAPPQRIQRERRGKRDRDEGEAAISSGSRRNHLDMAARLRDLAAAIERKEHGVAPFISIEVVAQRGSRAVKRGSRFKLTVDEVFSGSDEEESSEESDAESIDSPPAPPRFRAV</sequence>
<feature type="region of interest" description="Disordered" evidence="1">
    <location>
        <begin position="213"/>
        <end position="248"/>
    </location>
</feature>
<dbReference type="Gene3D" id="3.30.160.60">
    <property type="entry name" value="Classic Zinc Finger"/>
    <property type="match status" value="1"/>
</dbReference>
<evidence type="ECO:0000313" key="3">
    <source>
        <dbReference type="EMBL" id="CUF50904.1"/>
    </source>
</evidence>
<reference evidence="4" key="1">
    <citation type="submission" date="2015-09" db="EMBL/GenBank/DDBJ databases">
        <authorList>
            <consortium name="Pathogen Informatics"/>
        </authorList>
    </citation>
    <scope>NUCLEOTIDE SEQUENCE [LARGE SCALE GENOMIC DNA]</scope>
    <source>
        <strain evidence="4">Lake Konstanz</strain>
    </source>
</reference>
<feature type="compositionally biased region" description="Polar residues" evidence="1">
    <location>
        <begin position="125"/>
        <end position="134"/>
    </location>
</feature>
<accession>A0A0S4IMQ6</accession>
<evidence type="ECO:0000256" key="1">
    <source>
        <dbReference type="SAM" id="MobiDB-lite"/>
    </source>
</evidence>
<keyword evidence="4" id="KW-1185">Reference proteome</keyword>
<dbReference type="AlphaFoldDB" id="A0A0S4IMQ6"/>
<feature type="compositionally biased region" description="Acidic residues" evidence="1">
    <location>
        <begin position="222"/>
        <end position="235"/>
    </location>
</feature>
<dbReference type="Proteomes" id="UP000051952">
    <property type="component" value="Unassembled WGS sequence"/>
</dbReference>
<protein>
    <submittedName>
        <fullName evidence="3">Jaz protein homolog, putative</fullName>
    </submittedName>
</protein>
<dbReference type="SUPFAM" id="SSF57667">
    <property type="entry name" value="beta-beta-alpha zinc fingers"/>
    <property type="match status" value="2"/>
</dbReference>
<feature type="region of interest" description="Disordered" evidence="1">
    <location>
        <begin position="70"/>
        <end position="164"/>
    </location>
</feature>
<gene>
    <name evidence="3" type="ORF">BSAL_63155</name>
</gene>
<proteinExistence type="predicted"/>
<dbReference type="InterPro" id="IPR036236">
    <property type="entry name" value="Znf_C2H2_sf"/>
</dbReference>
<dbReference type="PROSITE" id="PS00028">
    <property type="entry name" value="ZINC_FINGER_C2H2_1"/>
    <property type="match status" value="1"/>
</dbReference>
<evidence type="ECO:0000313" key="4">
    <source>
        <dbReference type="Proteomes" id="UP000051952"/>
    </source>
</evidence>
<dbReference type="GO" id="GO:0003676">
    <property type="term" value="F:nucleic acid binding"/>
    <property type="evidence" value="ECO:0007669"/>
    <property type="project" value="InterPro"/>
</dbReference>
<dbReference type="SMART" id="SM00451">
    <property type="entry name" value="ZnF_U1"/>
    <property type="match status" value="2"/>
</dbReference>
<dbReference type="GO" id="GO:0008270">
    <property type="term" value="F:zinc ion binding"/>
    <property type="evidence" value="ECO:0007669"/>
    <property type="project" value="InterPro"/>
</dbReference>
<dbReference type="InterPro" id="IPR003604">
    <property type="entry name" value="Matrin/U1-like-C_Znf_C2H2"/>
</dbReference>
<feature type="compositionally biased region" description="Basic and acidic residues" evidence="1">
    <location>
        <begin position="142"/>
        <end position="155"/>
    </location>
</feature>
<feature type="domain" description="C2H2-type" evidence="2">
    <location>
        <begin position="42"/>
        <end position="64"/>
    </location>
</feature>
<organism evidence="3 4">
    <name type="scientific">Bodo saltans</name>
    <name type="common">Flagellated protozoan</name>
    <dbReference type="NCBI Taxonomy" id="75058"/>
    <lineage>
        <taxon>Eukaryota</taxon>
        <taxon>Discoba</taxon>
        <taxon>Euglenozoa</taxon>
        <taxon>Kinetoplastea</taxon>
        <taxon>Metakinetoplastina</taxon>
        <taxon>Eubodonida</taxon>
        <taxon>Bodonidae</taxon>
        <taxon>Bodo</taxon>
    </lineage>
</organism>
<dbReference type="EMBL" id="CYKH01000341">
    <property type="protein sequence ID" value="CUF50904.1"/>
    <property type="molecule type" value="Genomic_DNA"/>
</dbReference>